<evidence type="ECO:0000313" key="2">
    <source>
        <dbReference type="Proteomes" id="UP000248553"/>
    </source>
</evidence>
<dbReference type="SUPFAM" id="SSF63829">
    <property type="entry name" value="Calcium-dependent phosphotriesterase"/>
    <property type="match status" value="2"/>
</dbReference>
<sequence>MITTLLRPRRGPGFWLLAILFFCRAAGVQAQVWERAQAVGTSPYQGTASATKTVTDAAGNTYVAGSFSGTVAFGSTILTGGYNDVFVAKLNASGTYQWVVRGGGGSEESKLARSLAVDAAGNVYVAGTFGANLATFGTTVLSSAVQYTLTGYVAKLNGSGQWQWAIQTQGGRYAELTALAADATGTVYVAGNCTGTASLGAQTLPANSSFVAQVSSTGQCQWVSAIGAGAKSMVADAAGNVYLTGSYRGTSLSFGSLTLTGGQAYSSNTYVAKLSASGQWQWVSGSSSTGSGCSAEVAAVALDATGNVYVAGQLNNGYNPTFGTITLAGIGYGSGSALFVAQLNAAGQWQWAQQNLGGVGAYIIAEALAVDVAGAVYVSGQAQGPGITFGSTTLTTSLSDAFVAKLGTNRQWAWATQATGPGSDYAYGLALGTNGNLSVVGAYRQASLTLGATVLESGGQTDAFIAQLNATGQWQWAKGSATGGLRKVTALMTDAAGNTYLAGFFSGTQTFGSTTLSAAGSDAFVGKLNSAGQWQWVVRGGGSAADQINALALDAAGNVYVVGEFASRDALFGTTPLSSNGGTSYGMDLFVAKLNGSGQWLWAQAAGGTGDDYCHGLAVDAAGNLSITGEYGSPQLAFGSTTLPNAGSNYATELYVAKLNTGGQWLWATKGSSSGRDESYGIALDASGNTYVTGFSQSPSLTLGSTTLTGAGYMAFVAKLDATGNWLWGSGQADASGSRVQLDAAGNVYVGGGYWGMPTIGGVTLPRGDSSNVFVAKLNPSGQWLWGLGAGATGRENLTDFALDAAGNAYLTGFYASNRAVFGSTTLYHTGGTYAFVAKATPAGQWSWAQPVPSSGTTALALSGQQLYVAGDFYTSAATFGSSVVSNTQGDFSGTFLAVLADRPLAAHAAAATALLGGEAYPSPSAGPLTVAVQPRQPGPVLLTVRDALGRVRTTRTLGGAAGVRQQLTLDEAATWPAGVYRLIIRQGGQQQVLPVVRQ</sequence>
<comment type="caution">
    <text evidence="1">The sequence shown here is derived from an EMBL/GenBank/DDBJ whole genome shotgun (WGS) entry which is preliminary data.</text>
</comment>
<dbReference type="InterPro" id="IPR011042">
    <property type="entry name" value="6-blade_b-propeller_TolB-like"/>
</dbReference>
<dbReference type="OrthoDB" id="610424at2"/>
<name>A0A328B9K0_9BACT</name>
<dbReference type="InterPro" id="IPR052918">
    <property type="entry name" value="Motility_Chemotaxis_Reg"/>
</dbReference>
<protein>
    <recommendedName>
        <fullName evidence="3">Secretion system C-terminal sorting domain-containing protein</fullName>
    </recommendedName>
</protein>
<organism evidence="1 2">
    <name type="scientific">Hymenobacter edaphi</name>
    <dbReference type="NCBI Taxonomy" id="2211146"/>
    <lineage>
        <taxon>Bacteria</taxon>
        <taxon>Pseudomonadati</taxon>
        <taxon>Bacteroidota</taxon>
        <taxon>Cytophagia</taxon>
        <taxon>Cytophagales</taxon>
        <taxon>Hymenobacteraceae</taxon>
        <taxon>Hymenobacter</taxon>
    </lineage>
</organism>
<dbReference type="AlphaFoldDB" id="A0A328B9K0"/>
<dbReference type="SUPFAM" id="SSF101898">
    <property type="entry name" value="NHL repeat"/>
    <property type="match status" value="1"/>
</dbReference>
<keyword evidence="2" id="KW-1185">Reference proteome</keyword>
<dbReference type="Gene3D" id="2.120.10.30">
    <property type="entry name" value="TolB, C-terminal domain"/>
    <property type="match status" value="3"/>
</dbReference>
<dbReference type="EMBL" id="QHKM01000007">
    <property type="protein sequence ID" value="RAK64100.1"/>
    <property type="molecule type" value="Genomic_DNA"/>
</dbReference>
<dbReference type="PANTHER" id="PTHR35580:SF1">
    <property type="entry name" value="PHYTASE-LIKE DOMAIN-CONTAINING PROTEIN"/>
    <property type="match status" value="1"/>
</dbReference>
<evidence type="ECO:0000313" key="1">
    <source>
        <dbReference type="EMBL" id="RAK64100.1"/>
    </source>
</evidence>
<dbReference type="PANTHER" id="PTHR35580">
    <property type="entry name" value="CELL SURFACE GLYCOPROTEIN (S-LAYER PROTEIN)-LIKE PROTEIN"/>
    <property type="match status" value="1"/>
</dbReference>
<gene>
    <name evidence="1" type="ORF">DLM85_19365</name>
</gene>
<dbReference type="RefSeq" id="WP_111479821.1">
    <property type="nucleotide sequence ID" value="NZ_QHKM01000007.1"/>
</dbReference>
<dbReference type="Proteomes" id="UP000248553">
    <property type="component" value="Unassembled WGS sequence"/>
</dbReference>
<reference evidence="2" key="1">
    <citation type="submission" date="2018-05" db="EMBL/GenBank/DDBJ databases">
        <authorList>
            <person name="Nie L."/>
        </authorList>
    </citation>
    <scope>NUCLEOTIDE SEQUENCE [LARGE SCALE GENOMIC DNA]</scope>
    <source>
        <strain evidence="2">NL</strain>
    </source>
</reference>
<proteinExistence type="predicted"/>
<accession>A0A328B9K0</accession>
<evidence type="ECO:0008006" key="3">
    <source>
        <dbReference type="Google" id="ProtNLM"/>
    </source>
</evidence>